<comment type="catalytic activity">
    <reaction evidence="5 6">
        <text>alpha-D-glucose 1-phosphate + UTP + H(+) = UDP-alpha-D-glucose + diphosphate</text>
        <dbReference type="Rhea" id="RHEA:19889"/>
        <dbReference type="ChEBI" id="CHEBI:15378"/>
        <dbReference type="ChEBI" id="CHEBI:33019"/>
        <dbReference type="ChEBI" id="CHEBI:46398"/>
        <dbReference type="ChEBI" id="CHEBI:58601"/>
        <dbReference type="ChEBI" id="CHEBI:58885"/>
        <dbReference type="EC" id="2.7.7.9"/>
    </reaction>
</comment>
<keyword evidence="3 6" id="KW-0808">Transferase</keyword>
<evidence type="ECO:0000256" key="3">
    <source>
        <dbReference type="ARBA" id="ARBA00022679"/>
    </source>
</evidence>
<dbReference type="GO" id="GO:0006011">
    <property type="term" value="P:UDP-alpha-D-glucose metabolic process"/>
    <property type="evidence" value="ECO:0007669"/>
    <property type="project" value="InterPro"/>
</dbReference>
<name>A0A1G5RQD2_9FIRM</name>
<evidence type="ECO:0000256" key="1">
    <source>
        <dbReference type="ARBA" id="ARBA00006890"/>
    </source>
</evidence>
<dbReference type="RefSeq" id="WP_092588948.1">
    <property type="nucleotide sequence ID" value="NZ_FMWL01000001.1"/>
</dbReference>
<evidence type="ECO:0000256" key="5">
    <source>
        <dbReference type="ARBA" id="ARBA00048128"/>
    </source>
</evidence>
<dbReference type="Pfam" id="PF00483">
    <property type="entry name" value="NTP_transferase"/>
    <property type="match status" value="1"/>
</dbReference>
<keyword evidence="9" id="KW-1185">Reference proteome</keyword>
<dbReference type="Proteomes" id="UP000199208">
    <property type="component" value="Unassembled WGS sequence"/>
</dbReference>
<keyword evidence="4 6" id="KW-0548">Nucleotidyltransferase</keyword>
<accession>A0A1G5RQD2</accession>
<evidence type="ECO:0000256" key="4">
    <source>
        <dbReference type="ARBA" id="ARBA00022695"/>
    </source>
</evidence>
<dbReference type="PANTHER" id="PTHR43197:SF1">
    <property type="entry name" value="UTP--GLUCOSE-1-PHOSPHATE URIDYLYLTRANSFERASE"/>
    <property type="match status" value="1"/>
</dbReference>
<evidence type="ECO:0000313" key="8">
    <source>
        <dbReference type="EMBL" id="SCZ76207.1"/>
    </source>
</evidence>
<dbReference type="GO" id="GO:0003983">
    <property type="term" value="F:UTP:glucose-1-phosphate uridylyltransferase activity"/>
    <property type="evidence" value="ECO:0007669"/>
    <property type="project" value="UniProtKB-EC"/>
</dbReference>
<dbReference type="Gene3D" id="3.90.550.10">
    <property type="entry name" value="Spore Coat Polysaccharide Biosynthesis Protein SpsA, Chain A"/>
    <property type="match status" value="1"/>
</dbReference>
<evidence type="ECO:0000313" key="9">
    <source>
        <dbReference type="Proteomes" id="UP000199208"/>
    </source>
</evidence>
<dbReference type="CDD" id="cd02541">
    <property type="entry name" value="UGPase_prokaryotic"/>
    <property type="match status" value="1"/>
</dbReference>
<dbReference type="EMBL" id="FMWL01000001">
    <property type="protein sequence ID" value="SCZ76207.1"/>
    <property type="molecule type" value="Genomic_DNA"/>
</dbReference>
<comment type="similarity">
    <text evidence="1 6">Belongs to the UDPGP type 2 family.</text>
</comment>
<evidence type="ECO:0000256" key="2">
    <source>
        <dbReference type="ARBA" id="ARBA00012415"/>
    </source>
</evidence>
<proteinExistence type="inferred from homology"/>
<evidence type="ECO:0000259" key="7">
    <source>
        <dbReference type="Pfam" id="PF00483"/>
    </source>
</evidence>
<dbReference type="PANTHER" id="PTHR43197">
    <property type="entry name" value="UTP--GLUCOSE-1-PHOSPHATE URIDYLYLTRANSFERASE"/>
    <property type="match status" value="1"/>
</dbReference>
<sequence length="289" mass="32125">MKVKKAIIPAAGYGTRFLPATKSMPKEMLTIVDKPAIQIIVEEAVASGIEEILIITGRGKDMIQDHFDKTPELEAVLEKQGKAALLKIVQDVSNLADVHYVRQKEALGLGHAVLCAKTFVGNEPFVVMLGDDIVDSDVPCTRQLIDAYERHHCSVVGVQPVDWSQVDKYGIVEVQTLENRDFQVKSLVEKPPLDEAPSNYAILGRYVLTPEVFDKLLKTEPGKNGEIQLTDALRALQAEQGIIAHNFEGTRYDTGDKLGYLKATVEMGLRHSEVKERFREYLKVLGETL</sequence>
<dbReference type="InterPro" id="IPR005835">
    <property type="entry name" value="NTP_transferase_dom"/>
</dbReference>
<gene>
    <name evidence="8" type="ORF">SAMN03080599_00122</name>
</gene>
<organism evidence="8 9">
    <name type="scientific">Acidaminobacter hydrogenoformans DSM 2784</name>
    <dbReference type="NCBI Taxonomy" id="1120920"/>
    <lineage>
        <taxon>Bacteria</taxon>
        <taxon>Bacillati</taxon>
        <taxon>Bacillota</taxon>
        <taxon>Clostridia</taxon>
        <taxon>Peptostreptococcales</taxon>
        <taxon>Acidaminobacteraceae</taxon>
        <taxon>Acidaminobacter</taxon>
    </lineage>
</organism>
<dbReference type="STRING" id="1120920.SAMN03080599_00122"/>
<dbReference type="InterPro" id="IPR029044">
    <property type="entry name" value="Nucleotide-diphossugar_trans"/>
</dbReference>
<dbReference type="InterPro" id="IPR005771">
    <property type="entry name" value="GalU_uridylyltTrfase_bac/arc"/>
</dbReference>
<feature type="domain" description="Nucleotidyl transferase" evidence="7">
    <location>
        <begin position="5"/>
        <end position="265"/>
    </location>
</feature>
<dbReference type="OrthoDB" id="9803871at2"/>
<dbReference type="EC" id="2.7.7.9" evidence="2 6"/>
<reference evidence="8 9" key="1">
    <citation type="submission" date="2016-10" db="EMBL/GenBank/DDBJ databases">
        <authorList>
            <person name="de Groot N.N."/>
        </authorList>
    </citation>
    <scope>NUCLEOTIDE SEQUENCE [LARGE SCALE GENOMIC DNA]</scope>
    <source>
        <strain evidence="8 9">DSM 2784</strain>
    </source>
</reference>
<protein>
    <recommendedName>
        <fullName evidence="2 6">UTP--glucose-1-phosphate uridylyltransferase</fullName>
        <ecNumber evidence="2 6">2.7.7.9</ecNumber>
    </recommendedName>
    <alternativeName>
        <fullName evidence="6">UDP-glucose pyrophosphorylase</fullName>
    </alternativeName>
</protein>
<evidence type="ECO:0000256" key="6">
    <source>
        <dbReference type="RuleBase" id="RU361259"/>
    </source>
</evidence>
<dbReference type="SUPFAM" id="SSF53448">
    <property type="entry name" value="Nucleotide-diphospho-sugar transferases"/>
    <property type="match status" value="1"/>
</dbReference>
<dbReference type="NCBIfam" id="TIGR01099">
    <property type="entry name" value="galU"/>
    <property type="match status" value="1"/>
</dbReference>
<dbReference type="AlphaFoldDB" id="A0A1G5RQD2"/>